<feature type="transmembrane region" description="Helical" evidence="10">
    <location>
        <begin position="465"/>
        <end position="487"/>
    </location>
</feature>
<dbReference type="InterPro" id="IPR004837">
    <property type="entry name" value="NaCa_Exmemb"/>
</dbReference>
<feature type="transmembrane region" description="Helical" evidence="10">
    <location>
        <begin position="604"/>
        <end position="624"/>
    </location>
</feature>
<feature type="compositionally biased region" description="Acidic residues" evidence="9">
    <location>
        <begin position="80"/>
        <end position="94"/>
    </location>
</feature>
<feature type="compositionally biased region" description="Basic and acidic residues" evidence="9">
    <location>
        <begin position="95"/>
        <end position="105"/>
    </location>
</feature>
<dbReference type="Gene3D" id="1.20.1420.30">
    <property type="entry name" value="NCX, central ion-binding region"/>
    <property type="match status" value="2"/>
</dbReference>
<keyword evidence="6 10" id="KW-1133">Transmembrane helix</keyword>
<dbReference type="OrthoDB" id="16982at2759"/>
<feature type="transmembrane region" description="Helical" evidence="10">
    <location>
        <begin position="533"/>
        <end position="553"/>
    </location>
</feature>
<feature type="transmembrane region" description="Helical" evidence="10">
    <location>
        <begin position="429"/>
        <end position="453"/>
    </location>
</feature>
<protein>
    <recommendedName>
        <fullName evidence="15">Ca2+:H+ antiporter</fullName>
    </recommendedName>
</protein>
<accession>A0A8H7RYV3</accession>
<sequence>MDRLSDTVRGRQLQQQQQERDNSNNSTNYGALNNASSSSAEVESDTTARHTNKLKKRATAKSREDNDLVEDRRDQSNSNGDDDGEEDTTMDDSDDRSPDATDNLRSRKTRFNNDNEDDRMSIDSREMTLKDRQEQMNRRHPFGLPIWKPALYKKSRSVVRRANSALHSSPSSSPELFLNPGNLLWLLIFGWWLALVMFVISLVLILVPPDGYTYARVMRELAYYLLWPFGRYVEHHGEVVSKSPLSPQTTHSATINHEDDTSSIISIISGDNESEDDEETGLLGQRKKEKKKKRKSFIRSSIDILKSGPAGCMYYLLFFTIATPLMFIVSAICWLCVITIPMSKLNFILLRHLRRHPLSLRFKSSPSGQAHMQQTGRPAVILLCTYQAIGLQYYKYTYDGINIIFINLMPLVFFVIFDEYVLRHHFPDSFITLPAVVFSLSLASVIPLSYFIGMGVSSVSAQSSMGIGAFLNASFGSIIEIILYAVALMSGKSALVEGALIGSVMAGVLLMPGCSMISGGIKRKEQKFNAKSAEVTSTMLIMAIIGALTPTLFYQMFGSFELRCAGCPDTVEPGNSGSIACSRCYYDQMNPTVDPVYQNSVKPLMWICAAILPSAYVIGIVFSLRTHVDMVWKQQEPKQGSQHASYYQKLMPGHFISHLIHHPGQQQQHDSTQTHKPDNDDGRHQQINGSNIPIPYSPVVTMGPSTSSDGLPIPHSINAPTHRSQEEGKDSPMIPTVAPVAFVHAREPEEEEEEEAAGHDSPNWSKKKSFTILFGCTILYSIIAEVLVDTVDEVMDNLAVDEKFLGLTLFALVPNITEFMNAIAFALYGNIVLSMEIGSAYALQVCLLQIPAMVAFSLWYNWGKEELARYSFSLIFPRWDVICVIFSVFLLTYTYQEGKSNYFKGSILIMSYCVLLAGFYFIPPFTEKSILIGFDPSAPQALSTAATTTALPPF</sequence>
<evidence type="ECO:0000259" key="11">
    <source>
        <dbReference type="Pfam" id="PF01699"/>
    </source>
</evidence>
<dbReference type="Pfam" id="PF03733">
    <property type="entry name" value="YccF"/>
    <property type="match status" value="1"/>
</dbReference>
<dbReference type="InterPro" id="IPR044880">
    <property type="entry name" value="NCX_ion-bd_dom_sf"/>
</dbReference>
<dbReference type="EMBL" id="JAEPRB010000196">
    <property type="protein sequence ID" value="KAG2219078.1"/>
    <property type="molecule type" value="Genomic_DNA"/>
</dbReference>
<dbReference type="PANTHER" id="PTHR31503">
    <property type="entry name" value="VACUOLAR CALCIUM ION TRANSPORTER"/>
    <property type="match status" value="1"/>
</dbReference>
<evidence type="ECO:0000256" key="1">
    <source>
        <dbReference type="ARBA" id="ARBA00004127"/>
    </source>
</evidence>
<evidence type="ECO:0000256" key="9">
    <source>
        <dbReference type="SAM" id="MobiDB-lite"/>
    </source>
</evidence>
<evidence type="ECO:0000256" key="7">
    <source>
        <dbReference type="ARBA" id="ARBA00023065"/>
    </source>
</evidence>
<feature type="transmembrane region" description="Helical" evidence="10">
    <location>
        <begin position="296"/>
        <end position="319"/>
    </location>
</feature>
<feature type="transmembrane region" description="Helical" evidence="10">
    <location>
        <begin position="183"/>
        <end position="207"/>
    </location>
</feature>
<dbReference type="InterPro" id="IPR005185">
    <property type="entry name" value="YccF"/>
</dbReference>
<keyword evidence="7" id="KW-0406">Ion transport</keyword>
<feature type="transmembrane region" description="Helical" evidence="10">
    <location>
        <begin position="770"/>
        <end position="788"/>
    </location>
</feature>
<dbReference type="FunFam" id="1.20.1420.30:FF:000014">
    <property type="entry name" value="Cation/H+ exchanger protein 2"/>
    <property type="match status" value="1"/>
</dbReference>
<reference evidence="13 14" key="1">
    <citation type="submission" date="2020-12" db="EMBL/GenBank/DDBJ databases">
        <title>Metabolic potential, ecology and presence of endohyphal bacteria is reflected in genomic diversity of Mucoromycotina.</title>
        <authorList>
            <person name="Muszewska A."/>
            <person name="Okrasinska A."/>
            <person name="Steczkiewicz K."/>
            <person name="Drgas O."/>
            <person name="Orlowska M."/>
            <person name="Perlinska-Lenart U."/>
            <person name="Aleksandrzak-Piekarczyk T."/>
            <person name="Szatraj K."/>
            <person name="Zielenkiewicz U."/>
            <person name="Pilsyk S."/>
            <person name="Malc E."/>
            <person name="Mieczkowski P."/>
            <person name="Kruszewska J.S."/>
            <person name="Biernat P."/>
            <person name="Pawlowska J."/>
        </authorList>
    </citation>
    <scope>NUCLEOTIDE SEQUENCE [LARGE SCALE GENOMIC DNA]</scope>
    <source>
        <strain evidence="13 14">CBS 142.35</strain>
    </source>
</reference>
<gene>
    <name evidence="13" type="ORF">INT45_000361</name>
</gene>
<evidence type="ECO:0000259" key="12">
    <source>
        <dbReference type="Pfam" id="PF03733"/>
    </source>
</evidence>
<feature type="domain" description="Sodium/calcium exchanger membrane region" evidence="11">
    <location>
        <begin position="435"/>
        <end position="551"/>
    </location>
</feature>
<feature type="transmembrane region" description="Helical" evidence="10">
    <location>
        <begin position="840"/>
        <end position="862"/>
    </location>
</feature>
<feature type="region of interest" description="Disordered" evidence="9">
    <location>
        <begin position="1"/>
        <end position="124"/>
    </location>
</feature>
<comment type="caution">
    <text evidence="13">The sequence shown here is derived from an EMBL/GenBank/DDBJ whole genome shotgun (WGS) entry which is preliminary data.</text>
</comment>
<organism evidence="13 14">
    <name type="scientific">Circinella minor</name>
    <dbReference type="NCBI Taxonomy" id="1195481"/>
    <lineage>
        <taxon>Eukaryota</taxon>
        <taxon>Fungi</taxon>
        <taxon>Fungi incertae sedis</taxon>
        <taxon>Mucoromycota</taxon>
        <taxon>Mucoromycotina</taxon>
        <taxon>Mucoromycetes</taxon>
        <taxon>Mucorales</taxon>
        <taxon>Lichtheimiaceae</taxon>
        <taxon>Circinella</taxon>
    </lineage>
</organism>
<feature type="compositionally biased region" description="Basic and acidic residues" evidence="9">
    <location>
        <begin position="61"/>
        <end position="75"/>
    </location>
</feature>
<feature type="domain" description="Inner membrane component" evidence="12">
    <location>
        <begin position="181"/>
        <end position="231"/>
    </location>
</feature>
<feature type="compositionally biased region" description="Basic residues" evidence="9">
    <location>
        <begin position="50"/>
        <end position="60"/>
    </location>
</feature>
<comment type="subcellular location">
    <subcellularLocation>
        <location evidence="1">Endomembrane system</location>
        <topology evidence="1">Multi-pass membrane protein</topology>
    </subcellularLocation>
</comment>
<feature type="transmembrane region" description="Helical" evidence="10">
    <location>
        <begin position="902"/>
        <end position="922"/>
    </location>
</feature>
<dbReference type="GO" id="GO:0006874">
    <property type="term" value="P:intracellular calcium ion homeostasis"/>
    <property type="evidence" value="ECO:0007669"/>
    <property type="project" value="TreeGrafter"/>
</dbReference>
<feature type="compositionally biased region" description="Basic and acidic residues" evidence="9">
    <location>
        <begin position="672"/>
        <end position="684"/>
    </location>
</feature>
<dbReference type="Proteomes" id="UP000646827">
    <property type="component" value="Unassembled WGS sequence"/>
</dbReference>
<feature type="region of interest" description="Disordered" evidence="9">
    <location>
        <begin position="662"/>
        <end position="733"/>
    </location>
</feature>
<feature type="transmembrane region" description="Helical" evidence="10">
    <location>
        <begin position="325"/>
        <end position="350"/>
    </location>
</feature>
<keyword evidence="8 10" id="KW-0472">Membrane</keyword>
<evidence type="ECO:0000256" key="8">
    <source>
        <dbReference type="ARBA" id="ARBA00023136"/>
    </source>
</evidence>
<dbReference type="AlphaFoldDB" id="A0A8H7RYV3"/>
<evidence type="ECO:0008006" key="15">
    <source>
        <dbReference type="Google" id="ProtNLM"/>
    </source>
</evidence>
<evidence type="ECO:0000256" key="10">
    <source>
        <dbReference type="SAM" id="Phobius"/>
    </source>
</evidence>
<dbReference type="GO" id="GO:0005774">
    <property type="term" value="C:vacuolar membrane"/>
    <property type="evidence" value="ECO:0007669"/>
    <property type="project" value="UniProtKB-ARBA"/>
</dbReference>
<evidence type="ECO:0000313" key="13">
    <source>
        <dbReference type="EMBL" id="KAG2219078.1"/>
    </source>
</evidence>
<evidence type="ECO:0000256" key="5">
    <source>
        <dbReference type="ARBA" id="ARBA00022692"/>
    </source>
</evidence>
<name>A0A8H7RYV3_9FUNG</name>
<dbReference type="InterPro" id="IPR004713">
    <property type="entry name" value="CaH_exchang"/>
</dbReference>
<feature type="transmembrane region" description="Helical" evidence="10">
    <location>
        <begin position="499"/>
        <end position="521"/>
    </location>
</feature>
<proteinExistence type="inferred from homology"/>
<feature type="transmembrane region" description="Helical" evidence="10">
    <location>
        <begin position="396"/>
        <end position="417"/>
    </location>
</feature>
<dbReference type="GO" id="GO:0015369">
    <property type="term" value="F:calcium:proton antiporter activity"/>
    <property type="evidence" value="ECO:0007669"/>
    <property type="project" value="TreeGrafter"/>
</dbReference>
<feature type="transmembrane region" description="Helical" evidence="10">
    <location>
        <begin position="808"/>
        <end position="828"/>
    </location>
</feature>
<comment type="similarity">
    <text evidence="2">Belongs to the Ca(2+):cation antiporter (CaCA) (TC 2.A.19) family.</text>
</comment>
<feature type="transmembrane region" description="Helical" evidence="10">
    <location>
        <begin position="874"/>
        <end position="895"/>
    </location>
</feature>
<evidence type="ECO:0000256" key="4">
    <source>
        <dbReference type="ARBA" id="ARBA00022553"/>
    </source>
</evidence>
<keyword evidence="4" id="KW-0597">Phosphoprotein</keyword>
<evidence type="ECO:0000313" key="14">
    <source>
        <dbReference type="Proteomes" id="UP000646827"/>
    </source>
</evidence>
<evidence type="ECO:0000256" key="6">
    <source>
        <dbReference type="ARBA" id="ARBA00022989"/>
    </source>
</evidence>
<dbReference type="Pfam" id="PF01699">
    <property type="entry name" value="Na_Ca_ex"/>
    <property type="match status" value="2"/>
</dbReference>
<keyword evidence="14" id="KW-1185">Reference proteome</keyword>
<dbReference type="GO" id="GO:0012505">
    <property type="term" value="C:endomembrane system"/>
    <property type="evidence" value="ECO:0007669"/>
    <property type="project" value="UniProtKB-SubCell"/>
</dbReference>
<keyword evidence="5 10" id="KW-0812">Transmembrane</keyword>
<evidence type="ECO:0000256" key="3">
    <source>
        <dbReference type="ARBA" id="ARBA00022448"/>
    </source>
</evidence>
<evidence type="ECO:0000256" key="2">
    <source>
        <dbReference type="ARBA" id="ARBA00008170"/>
    </source>
</evidence>
<dbReference type="PANTHER" id="PTHR31503:SF10">
    <property type="entry name" value="VNX1 PROTEIN"/>
    <property type="match status" value="1"/>
</dbReference>
<keyword evidence="3" id="KW-0813">Transport</keyword>
<feature type="domain" description="Sodium/calcium exchanger membrane region" evidence="11">
    <location>
        <begin position="769"/>
        <end position="920"/>
    </location>
</feature>